<dbReference type="InterPro" id="IPR005561">
    <property type="entry name" value="ANTAR"/>
</dbReference>
<dbReference type="OrthoDB" id="9795002at2"/>
<dbReference type="RefSeq" id="WP_101753917.1">
    <property type="nucleotide sequence ID" value="NZ_CP025430.1"/>
</dbReference>
<feature type="domain" description="ANTAR" evidence="3">
    <location>
        <begin position="126"/>
        <end position="187"/>
    </location>
</feature>
<keyword evidence="5" id="KW-1185">Reference proteome</keyword>
<feature type="domain" description="Response regulatory" evidence="2">
    <location>
        <begin position="6"/>
        <end position="120"/>
    </location>
</feature>
<dbReference type="PIRSF" id="PIRSF036382">
    <property type="entry name" value="RR_antiterm"/>
    <property type="match status" value="1"/>
</dbReference>
<protein>
    <submittedName>
        <fullName evidence="4">Two-component system response regulator</fullName>
    </submittedName>
</protein>
<feature type="modified residue" description="4-aspartylphosphate" evidence="1">
    <location>
        <position position="56"/>
    </location>
</feature>
<sequence>MTQPLRILVIQHDPARADMLTDALRQAGETEVMVLPSDSRLASRIKELGPDLVLIDLANPSRDALEELTLASSPADRPVAMFVDRSDPALTRAAVEAGVSAYVVDGIRPDRIRAVLDAALARFHMFQKLRTELDATRAALEQRKIIDRAKGVLMRARGISEDEAYALMRRAAMERGRKIADVAAAIVTASELLQ</sequence>
<dbReference type="SMART" id="SM00448">
    <property type="entry name" value="REC"/>
    <property type="match status" value="1"/>
</dbReference>
<dbReference type="GO" id="GO:0000160">
    <property type="term" value="P:phosphorelay signal transduction system"/>
    <property type="evidence" value="ECO:0007669"/>
    <property type="project" value="InterPro"/>
</dbReference>
<dbReference type="SMART" id="SM01012">
    <property type="entry name" value="ANTAR"/>
    <property type="match status" value="1"/>
</dbReference>
<name>A0A2H5F336_9RHOB</name>
<reference evidence="4 5" key="1">
    <citation type="journal article" date="2013" name="Antonie Van Leeuwenhoek">
        <title>Paracoccus zhejiangensis sp. nov., isolated from activated sludge in wastewater-treatment system.</title>
        <authorList>
            <person name="Wu Z.G."/>
            <person name="Zhang D.F."/>
            <person name="Liu Y.L."/>
            <person name="Wang F."/>
            <person name="Jiang X."/>
            <person name="Li C."/>
            <person name="Li S.P."/>
            <person name="Hong Q."/>
            <person name="Li W.J."/>
        </authorList>
    </citation>
    <scope>NUCLEOTIDE SEQUENCE [LARGE SCALE GENOMIC DNA]</scope>
    <source>
        <strain evidence="4 5">J6</strain>
    </source>
</reference>
<gene>
    <name evidence="4" type="ORF">CX676_18695</name>
</gene>
<dbReference type="Gene3D" id="1.10.10.10">
    <property type="entry name" value="Winged helix-like DNA-binding domain superfamily/Winged helix DNA-binding domain"/>
    <property type="match status" value="1"/>
</dbReference>
<dbReference type="InterPro" id="IPR036388">
    <property type="entry name" value="WH-like_DNA-bd_sf"/>
</dbReference>
<dbReference type="EMBL" id="CP025430">
    <property type="protein sequence ID" value="AUH65937.1"/>
    <property type="molecule type" value="Genomic_DNA"/>
</dbReference>
<evidence type="ECO:0000313" key="5">
    <source>
        <dbReference type="Proteomes" id="UP000234530"/>
    </source>
</evidence>
<dbReference type="AlphaFoldDB" id="A0A2H5F336"/>
<dbReference type="InterPro" id="IPR011006">
    <property type="entry name" value="CheY-like_superfamily"/>
</dbReference>
<dbReference type="Pfam" id="PF00072">
    <property type="entry name" value="Response_reg"/>
    <property type="match status" value="1"/>
</dbReference>
<evidence type="ECO:0000259" key="3">
    <source>
        <dbReference type="PROSITE" id="PS50921"/>
    </source>
</evidence>
<dbReference type="SUPFAM" id="SSF52172">
    <property type="entry name" value="CheY-like"/>
    <property type="match status" value="1"/>
</dbReference>
<dbReference type="KEGG" id="pzh:CX676_18695"/>
<proteinExistence type="predicted"/>
<dbReference type="GO" id="GO:0003723">
    <property type="term" value="F:RNA binding"/>
    <property type="evidence" value="ECO:0007669"/>
    <property type="project" value="InterPro"/>
</dbReference>
<dbReference type="InterPro" id="IPR001789">
    <property type="entry name" value="Sig_transdc_resp-reg_receiver"/>
</dbReference>
<keyword evidence="1" id="KW-0597">Phosphoprotein</keyword>
<dbReference type="Pfam" id="PF03861">
    <property type="entry name" value="ANTAR"/>
    <property type="match status" value="1"/>
</dbReference>
<evidence type="ECO:0000259" key="2">
    <source>
        <dbReference type="PROSITE" id="PS50110"/>
    </source>
</evidence>
<evidence type="ECO:0000256" key="1">
    <source>
        <dbReference type="PROSITE-ProRule" id="PRU00169"/>
    </source>
</evidence>
<accession>A0A2H5F336</accession>
<evidence type="ECO:0000313" key="4">
    <source>
        <dbReference type="EMBL" id="AUH65937.1"/>
    </source>
</evidence>
<dbReference type="PROSITE" id="PS50110">
    <property type="entry name" value="RESPONSE_REGULATORY"/>
    <property type="match status" value="1"/>
</dbReference>
<dbReference type="InterPro" id="IPR008327">
    <property type="entry name" value="Sig_transdc_resp-reg_antiterm"/>
</dbReference>
<dbReference type="PANTHER" id="PTHR43367">
    <property type="match status" value="1"/>
</dbReference>
<organism evidence="4 5">
    <name type="scientific">Paracoccus zhejiangensis</name>
    <dbReference type="NCBI Taxonomy" id="1077935"/>
    <lineage>
        <taxon>Bacteria</taxon>
        <taxon>Pseudomonadati</taxon>
        <taxon>Pseudomonadota</taxon>
        <taxon>Alphaproteobacteria</taxon>
        <taxon>Rhodobacterales</taxon>
        <taxon>Paracoccaceae</taxon>
        <taxon>Paracoccus</taxon>
    </lineage>
</organism>
<dbReference type="PROSITE" id="PS50921">
    <property type="entry name" value="ANTAR"/>
    <property type="match status" value="1"/>
</dbReference>
<dbReference type="Gene3D" id="3.40.50.2300">
    <property type="match status" value="1"/>
</dbReference>
<dbReference type="Proteomes" id="UP000234530">
    <property type="component" value="Chromosome"/>
</dbReference>
<dbReference type="PANTHER" id="PTHR43367:SF1">
    <property type="entry name" value="TWO-COMPONENT RESPONSE REGULATOR-LIKE APRR6-RELATED"/>
    <property type="match status" value="1"/>
</dbReference>